<dbReference type="InterPro" id="IPR000843">
    <property type="entry name" value="HTH_LacI"/>
</dbReference>
<dbReference type="PROSITE" id="PS50932">
    <property type="entry name" value="HTH_LACI_2"/>
    <property type="match status" value="1"/>
</dbReference>
<dbReference type="SMART" id="SM00354">
    <property type="entry name" value="HTH_LACI"/>
    <property type="match status" value="1"/>
</dbReference>
<keyword evidence="1" id="KW-0805">Transcription regulation</keyword>
<dbReference type="SUPFAM" id="SSF53822">
    <property type="entry name" value="Periplasmic binding protein-like I"/>
    <property type="match status" value="1"/>
</dbReference>
<dbReference type="InterPro" id="IPR010982">
    <property type="entry name" value="Lambda_DNA-bd_dom_sf"/>
</dbReference>
<dbReference type="PANTHER" id="PTHR30146:SF109">
    <property type="entry name" value="HTH-TYPE TRANSCRIPTIONAL REGULATOR GALS"/>
    <property type="match status" value="1"/>
</dbReference>
<name>A0ABY4R144_9ACTN</name>
<dbReference type="InterPro" id="IPR046335">
    <property type="entry name" value="LacI/GalR-like_sensor"/>
</dbReference>
<evidence type="ECO:0000256" key="3">
    <source>
        <dbReference type="ARBA" id="ARBA00023163"/>
    </source>
</evidence>
<evidence type="ECO:0000256" key="1">
    <source>
        <dbReference type="ARBA" id="ARBA00023015"/>
    </source>
</evidence>
<dbReference type="Pfam" id="PF00356">
    <property type="entry name" value="LacI"/>
    <property type="match status" value="1"/>
</dbReference>
<keyword evidence="7" id="KW-1185">Reference proteome</keyword>
<dbReference type="CDD" id="cd06267">
    <property type="entry name" value="PBP1_LacI_sugar_binding-like"/>
    <property type="match status" value="1"/>
</dbReference>
<feature type="domain" description="HTH cro/C1-type" evidence="5">
    <location>
        <begin position="6"/>
        <end position="49"/>
    </location>
</feature>
<keyword evidence="2" id="KW-0238">DNA-binding</keyword>
<dbReference type="SUPFAM" id="SSF47413">
    <property type="entry name" value="lambda repressor-like DNA-binding domains"/>
    <property type="match status" value="1"/>
</dbReference>
<dbReference type="PROSITE" id="PS50943">
    <property type="entry name" value="HTH_CROC1"/>
    <property type="match status" value="1"/>
</dbReference>
<evidence type="ECO:0000256" key="2">
    <source>
        <dbReference type="ARBA" id="ARBA00023125"/>
    </source>
</evidence>
<dbReference type="CDD" id="cd01392">
    <property type="entry name" value="HTH_LacI"/>
    <property type="match status" value="1"/>
</dbReference>
<dbReference type="PANTHER" id="PTHR30146">
    <property type="entry name" value="LACI-RELATED TRANSCRIPTIONAL REPRESSOR"/>
    <property type="match status" value="1"/>
</dbReference>
<gene>
    <name evidence="6" type="ORF">M6D93_05670</name>
</gene>
<dbReference type="InterPro" id="IPR001387">
    <property type="entry name" value="Cro/C1-type_HTH"/>
</dbReference>
<dbReference type="PRINTS" id="PR00036">
    <property type="entry name" value="HTHLACI"/>
</dbReference>
<dbReference type="PROSITE" id="PS00356">
    <property type="entry name" value="HTH_LACI_1"/>
    <property type="match status" value="1"/>
</dbReference>
<evidence type="ECO:0000259" key="4">
    <source>
        <dbReference type="PROSITE" id="PS50932"/>
    </source>
</evidence>
<sequence>MPKPPTIRDVAAEAGVSRSTVSRVLNGAVLVKPEVAEAVRAAMERIRYVPSHSARSLNTRRSGAIALVVAEAQERLFEDPTTSTLVRELNAVLPEHEQTLYLTLADDDRSRRSVVGQLRSGLLDGIILTSTHGNDPIYRMLLDAQPTAPVVVFGAPFGDGRKLPYVTVRDQSAARQLTRHLISTGRRHIGIIAGPQDTGGGRKRLLGFRAAFDEQTAAAGITAHEALTDNYSWVEGERAMRQLLDQTPELDAVFAASDLLASGALAVLDRAGRRVPQDIALAGFDDSVLARQARPQLTTARIPFDRLAAALIEVLLARIEGRDVEPVTVDCTLVLRESTAVGDVTAADSKASG</sequence>
<accession>A0ABY4R144</accession>
<dbReference type="EMBL" id="CP097332">
    <property type="protein sequence ID" value="UQX89495.1"/>
    <property type="molecule type" value="Genomic_DNA"/>
</dbReference>
<dbReference type="Pfam" id="PF13377">
    <property type="entry name" value="Peripla_BP_3"/>
    <property type="match status" value="1"/>
</dbReference>
<protein>
    <submittedName>
        <fullName evidence="6">LacI family transcriptional regulator</fullName>
    </submittedName>
</protein>
<keyword evidence="3" id="KW-0804">Transcription</keyword>
<proteinExistence type="predicted"/>
<dbReference type="Gene3D" id="3.40.50.2300">
    <property type="match status" value="2"/>
</dbReference>
<feature type="domain" description="HTH lacI-type" evidence="4">
    <location>
        <begin position="5"/>
        <end position="59"/>
    </location>
</feature>
<dbReference type="Gene3D" id="1.10.260.40">
    <property type="entry name" value="lambda repressor-like DNA-binding domains"/>
    <property type="match status" value="1"/>
</dbReference>
<evidence type="ECO:0000313" key="7">
    <source>
        <dbReference type="Proteomes" id="UP001056336"/>
    </source>
</evidence>
<evidence type="ECO:0000313" key="6">
    <source>
        <dbReference type="EMBL" id="UQX89495.1"/>
    </source>
</evidence>
<reference evidence="6" key="1">
    <citation type="journal article" date="2018" name="Int. J. Syst. Evol. Microbiol.">
        <title>Jatrophihabitans telluris sp. nov., isolated from sediment soil of lava forest wetlands and the emended description of the genus Jatrophihabitans.</title>
        <authorList>
            <person name="Lee K.C."/>
            <person name="Suh M.K."/>
            <person name="Eom M.K."/>
            <person name="Kim K.K."/>
            <person name="Kim J.S."/>
            <person name="Kim D.S."/>
            <person name="Ko S.H."/>
            <person name="Shin Y.K."/>
            <person name="Lee J.S."/>
        </authorList>
    </citation>
    <scope>NUCLEOTIDE SEQUENCE</scope>
    <source>
        <strain evidence="6">N237</strain>
    </source>
</reference>
<dbReference type="InterPro" id="IPR028082">
    <property type="entry name" value="Peripla_BP_I"/>
</dbReference>
<dbReference type="Proteomes" id="UP001056336">
    <property type="component" value="Chromosome"/>
</dbReference>
<organism evidence="6 7">
    <name type="scientific">Jatrophihabitans telluris</name>
    <dbReference type="NCBI Taxonomy" id="2038343"/>
    <lineage>
        <taxon>Bacteria</taxon>
        <taxon>Bacillati</taxon>
        <taxon>Actinomycetota</taxon>
        <taxon>Actinomycetes</taxon>
        <taxon>Jatrophihabitantales</taxon>
        <taxon>Jatrophihabitantaceae</taxon>
        <taxon>Jatrophihabitans</taxon>
    </lineage>
</organism>
<reference evidence="6" key="2">
    <citation type="submission" date="2022-05" db="EMBL/GenBank/DDBJ databases">
        <authorList>
            <person name="Kim J.-S."/>
            <person name="Lee K."/>
            <person name="Suh M."/>
            <person name="Eom M."/>
            <person name="Kim J.-S."/>
            <person name="Kim D.-S."/>
            <person name="Ko S.-H."/>
            <person name="Shin Y."/>
            <person name="Lee J.-S."/>
        </authorList>
    </citation>
    <scope>NUCLEOTIDE SEQUENCE</scope>
    <source>
        <strain evidence="6">N237</strain>
    </source>
</reference>
<dbReference type="RefSeq" id="WP_249773391.1">
    <property type="nucleotide sequence ID" value="NZ_CP097332.1"/>
</dbReference>
<evidence type="ECO:0000259" key="5">
    <source>
        <dbReference type="PROSITE" id="PS50943"/>
    </source>
</evidence>